<dbReference type="KEGG" id="seq:SZO_14650"/>
<name>C0MDG9_STRS7</name>
<dbReference type="AlphaFoldDB" id="C0MDG9"/>
<gene>
    <name evidence="1" type="ordered locus">SZO_14650</name>
</gene>
<sequence length="44" mass="4666">MTVLGKALGPVANMKSSFDQQVANQSIQMLESLPAEKSVCSTIL</sequence>
<evidence type="ECO:0000313" key="1">
    <source>
        <dbReference type="EMBL" id="CAX00101.1"/>
    </source>
</evidence>
<organism evidence="2">
    <name type="scientific">Streptococcus equi subsp. zooepidemicus (strain H70)</name>
    <dbReference type="NCBI Taxonomy" id="553483"/>
    <lineage>
        <taxon>Bacteria</taxon>
        <taxon>Bacillati</taxon>
        <taxon>Bacillota</taxon>
        <taxon>Bacilli</taxon>
        <taxon>Lactobacillales</taxon>
        <taxon>Streptococcaceae</taxon>
        <taxon>Streptococcus</taxon>
    </lineage>
</organism>
<evidence type="ECO:0000313" key="2">
    <source>
        <dbReference type="Proteomes" id="UP000001368"/>
    </source>
</evidence>
<accession>C0MDG9</accession>
<protein>
    <submittedName>
        <fullName evidence="1">Uncharacterized protein</fullName>
    </submittedName>
</protein>
<proteinExistence type="predicted"/>
<dbReference type="HOGENOM" id="CLU_3277095_0_0_9"/>
<reference evidence="1 2" key="1">
    <citation type="journal article" date="2009" name="PLoS Pathog.">
        <title>Genomic evidence for the evolution of Streptococcus equi: host restriction, increased virulence, and genetic exchange with human pathogens.</title>
        <authorList>
            <person name="Holden M.T.G."/>
            <person name="Heather Z."/>
            <person name="Paillot R."/>
            <person name="Steward K.F."/>
            <person name="Webb K."/>
            <person name="Ainslie F."/>
            <person name="Jourdan T."/>
            <person name="Bason N.C."/>
            <person name="Holroyd N.E."/>
            <person name="Mungall K."/>
            <person name="Quail M.A."/>
            <person name="Sanders M."/>
            <person name="Simmonds M."/>
            <person name="Willey D."/>
            <person name="Brooks K."/>
            <person name="Aanensen D.M."/>
            <person name="Spratt B.G."/>
            <person name="Jolley K.A."/>
            <person name="Maiden M.C.J."/>
            <person name="Kehoe M."/>
            <person name="Chanter N."/>
            <person name="Bentley S.D."/>
            <person name="Robinson C."/>
            <person name="Maskell D.J."/>
            <person name="Parkhill J."/>
            <person name="Waller A.S."/>
        </authorList>
    </citation>
    <scope>NUCLEOTIDE SEQUENCE [LARGE SCALE GENOMIC DNA]</scope>
    <source>
        <strain evidence="1 2">H70</strain>
    </source>
</reference>
<dbReference type="EMBL" id="FM204884">
    <property type="protein sequence ID" value="CAX00101.1"/>
    <property type="molecule type" value="Genomic_DNA"/>
</dbReference>
<dbReference type="Proteomes" id="UP000001368">
    <property type="component" value="Chromosome"/>
</dbReference>